<gene>
    <name evidence="1" type="ORF">GCM10009411_24450</name>
</gene>
<accession>A0ABQ2RBG5</accession>
<dbReference type="Proteomes" id="UP000619118">
    <property type="component" value="Unassembled WGS sequence"/>
</dbReference>
<comment type="caution">
    <text evidence="1">The sequence shown here is derived from an EMBL/GenBank/DDBJ whole genome shotgun (WGS) entry which is preliminary data.</text>
</comment>
<protein>
    <recommendedName>
        <fullName evidence="3">DUF4262 domain-containing protein</fullName>
    </recommendedName>
</protein>
<keyword evidence="2" id="KW-1185">Reference proteome</keyword>
<evidence type="ECO:0008006" key="3">
    <source>
        <dbReference type="Google" id="ProtNLM"/>
    </source>
</evidence>
<dbReference type="InterPro" id="IPR025358">
    <property type="entry name" value="DUF4262"/>
</dbReference>
<evidence type="ECO:0000313" key="2">
    <source>
        <dbReference type="Proteomes" id="UP000619118"/>
    </source>
</evidence>
<proteinExistence type="predicted"/>
<dbReference type="EMBL" id="BMQX01000017">
    <property type="protein sequence ID" value="GGQ23508.1"/>
    <property type="molecule type" value="Genomic_DNA"/>
</dbReference>
<dbReference type="RefSeq" id="WP_160054797.1">
    <property type="nucleotide sequence ID" value="NZ_BMQX01000017.1"/>
</dbReference>
<dbReference type="Pfam" id="PF14081">
    <property type="entry name" value="DUF4262"/>
    <property type="match status" value="1"/>
</dbReference>
<sequence length="169" mass="19579">MDEQDQQALNDIEKHGCHVLNVMEGEGEPSFTYSIGINKVQNKPDVVILGLKTELAHSMVNNYKDRLLKRDNFETGIYYSDFLGVFNVCFVKVAKKHFEEYFGWGLWLHNGDDFEMLQMVWPTTDGVWPWHEEKSDFYKWAQPVLNDDGVLSEIEQGNLADSVGCKLRR</sequence>
<evidence type="ECO:0000313" key="1">
    <source>
        <dbReference type="EMBL" id="GGQ23508.1"/>
    </source>
</evidence>
<reference evidence="2" key="1">
    <citation type="journal article" date="2019" name="Int. J. Syst. Evol. Microbiol.">
        <title>The Global Catalogue of Microorganisms (GCM) 10K type strain sequencing project: providing services to taxonomists for standard genome sequencing and annotation.</title>
        <authorList>
            <consortium name="The Broad Institute Genomics Platform"/>
            <consortium name="The Broad Institute Genome Sequencing Center for Infectious Disease"/>
            <person name="Wu L."/>
            <person name="Ma J."/>
        </authorList>
    </citation>
    <scope>NUCLEOTIDE SEQUENCE [LARGE SCALE GENOMIC DNA]</scope>
    <source>
        <strain evidence="2">JCM 32306</strain>
    </source>
</reference>
<organism evidence="1 2">
    <name type="scientific">Shewanella litoralis</name>
    <dbReference type="NCBI Taxonomy" id="2282700"/>
    <lineage>
        <taxon>Bacteria</taxon>
        <taxon>Pseudomonadati</taxon>
        <taxon>Pseudomonadota</taxon>
        <taxon>Gammaproteobacteria</taxon>
        <taxon>Alteromonadales</taxon>
        <taxon>Shewanellaceae</taxon>
        <taxon>Shewanella</taxon>
    </lineage>
</organism>
<name>A0ABQ2RBG5_9GAMM</name>